<protein>
    <submittedName>
        <fullName evidence="1">Uncharacterized protein</fullName>
    </submittedName>
</protein>
<organism evidence="1 2">
    <name type="scientific">Russula earlei</name>
    <dbReference type="NCBI Taxonomy" id="71964"/>
    <lineage>
        <taxon>Eukaryota</taxon>
        <taxon>Fungi</taxon>
        <taxon>Dikarya</taxon>
        <taxon>Basidiomycota</taxon>
        <taxon>Agaricomycotina</taxon>
        <taxon>Agaricomycetes</taxon>
        <taxon>Russulales</taxon>
        <taxon>Russulaceae</taxon>
        <taxon>Russula</taxon>
    </lineage>
</organism>
<sequence length="55" mass="6372">MICGPCRASLGARPCEHRQDRVTINTLPDDVLVEIFHFYVNHWSVETNGWHTLVH</sequence>
<gene>
    <name evidence="1" type="ORF">F5148DRAFT_1368977</name>
</gene>
<accession>A0ACC0U5U7</accession>
<evidence type="ECO:0000313" key="2">
    <source>
        <dbReference type="Proteomes" id="UP001207468"/>
    </source>
</evidence>
<reference evidence="1" key="1">
    <citation type="submission" date="2021-03" db="EMBL/GenBank/DDBJ databases">
        <title>Evolutionary priming and transition to the ectomycorrhizal habit in an iconic lineage of mushroom-forming fungi: is preadaptation a requirement?</title>
        <authorList>
            <consortium name="DOE Joint Genome Institute"/>
            <person name="Looney B.P."/>
            <person name="Miyauchi S."/>
            <person name="Morin E."/>
            <person name="Drula E."/>
            <person name="Courty P.E."/>
            <person name="Chicoki N."/>
            <person name="Fauchery L."/>
            <person name="Kohler A."/>
            <person name="Kuo A."/>
            <person name="LaButti K."/>
            <person name="Pangilinan J."/>
            <person name="Lipzen A."/>
            <person name="Riley R."/>
            <person name="Andreopoulos W."/>
            <person name="He G."/>
            <person name="Johnson J."/>
            <person name="Barry K.W."/>
            <person name="Grigoriev I.V."/>
            <person name="Nagy L."/>
            <person name="Hibbett D."/>
            <person name="Henrissat B."/>
            <person name="Matheny P.B."/>
            <person name="Labbe J."/>
            <person name="Martin A.F."/>
        </authorList>
    </citation>
    <scope>NUCLEOTIDE SEQUENCE</scope>
    <source>
        <strain evidence="1">BPL698</strain>
    </source>
</reference>
<evidence type="ECO:0000313" key="1">
    <source>
        <dbReference type="EMBL" id="KAI9462658.1"/>
    </source>
</evidence>
<comment type="caution">
    <text evidence="1">The sequence shown here is derived from an EMBL/GenBank/DDBJ whole genome shotgun (WGS) entry which is preliminary data.</text>
</comment>
<dbReference type="Proteomes" id="UP001207468">
    <property type="component" value="Unassembled WGS sequence"/>
</dbReference>
<name>A0ACC0U5U7_9AGAM</name>
<dbReference type="EMBL" id="JAGFNK010000166">
    <property type="protein sequence ID" value="KAI9462658.1"/>
    <property type="molecule type" value="Genomic_DNA"/>
</dbReference>
<feature type="non-terminal residue" evidence="1">
    <location>
        <position position="55"/>
    </location>
</feature>
<keyword evidence="2" id="KW-1185">Reference proteome</keyword>
<proteinExistence type="predicted"/>